<organism evidence="2 3">
    <name type="scientific">Cupriavidus taiwanensis</name>
    <dbReference type="NCBI Taxonomy" id="164546"/>
    <lineage>
        <taxon>Bacteria</taxon>
        <taxon>Pseudomonadati</taxon>
        <taxon>Pseudomonadota</taxon>
        <taxon>Betaproteobacteria</taxon>
        <taxon>Burkholderiales</taxon>
        <taxon>Burkholderiaceae</taxon>
        <taxon>Cupriavidus</taxon>
    </lineage>
</organism>
<accession>A0A375IR49</accession>
<dbReference type="EMBL" id="OOEF01000057">
    <property type="protein sequence ID" value="SPK70544.1"/>
    <property type="molecule type" value="Genomic_DNA"/>
</dbReference>
<evidence type="ECO:0000313" key="3">
    <source>
        <dbReference type="Proteomes" id="UP000255505"/>
    </source>
</evidence>
<proteinExistence type="predicted"/>
<name>A0A375IR49_9BURK</name>
<protein>
    <submittedName>
        <fullName evidence="2">TnpC protein</fullName>
    </submittedName>
</protein>
<dbReference type="Proteomes" id="UP000255505">
    <property type="component" value="Plasmid III"/>
</dbReference>
<gene>
    <name evidence="2" type="ORF">CT19425_P20056</name>
    <name evidence="1" type="ORF">CT19425_U600038</name>
</gene>
<keyword evidence="2" id="KW-0614">Plasmid</keyword>
<dbReference type="AlphaFoldDB" id="A0A375IR49"/>
<sequence length="114" mass="12536">MPNTQTPYGPVDTEALRRLQDSFDTSEILRIVDLVDSMRTRFHEPAGIRDDLLQLHGMAHTVLNGAGLVSGAANPALVEQAATIVEELDDLIRMLQRAVHALRPLELLRPSSDA</sequence>
<reference evidence="2 3" key="1">
    <citation type="submission" date="2018-01" db="EMBL/GenBank/DDBJ databases">
        <authorList>
            <person name="Gaut B.S."/>
            <person name="Morton B.R."/>
            <person name="Clegg M.T."/>
            <person name="Duvall M.R."/>
        </authorList>
    </citation>
    <scope>NUCLEOTIDE SEQUENCE [LARGE SCALE GENOMIC DNA]</scope>
    <source>
        <strain evidence="2">Cupriavidus taiwanensis LMG 19425</strain>
        <plasmid evidence="3">Plasmid iii</plasmid>
    </source>
</reference>
<geneLocation type="plasmid" evidence="2">
    <name>III</name>
</geneLocation>
<dbReference type="EMBL" id="LT991978">
    <property type="protein sequence ID" value="SPK77084.1"/>
    <property type="molecule type" value="Genomic_DNA"/>
</dbReference>
<dbReference type="Proteomes" id="UP000255505">
    <property type="component" value="Unassembled WGS sequence"/>
</dbReference>
<evidence type="ECO:0000313" key="2">
    <source>
        <dbReference type="EMBL" id="SPK77084.1"/>
    </source>
</evidence>
<dbReference type="NCBIfam" id="NF041282">
    <property type="entry name" value="TnpC_regulator"/>
    <property type="match status" value="1"/>
</dbReference>
<dbReference type="RefSeq" id="WP_115666630.1">
    <property type="nucleotide sequence ID" value="NZ_LT991978.1"/>
</dbReference>
<dbReference type="InterPro" id="IPR049837">
    <property type="entry name" value="TnpC_reg-like"/>
</dbReference>
<evidence type="ECO:0000313" key="1">
    <source>
        <dbReference type="EMBL" id="SPK70544.1"/>
    </source>
</evidence>